<dbReference type="InterPro" id="IPR016036">
    <property type="entry name" value="Malonyl_transacylase_ACP-bd"/>
</dbReference>
<dbReference type="Gene3D" id="3.40.50.720">
    <property type="entry name" value="NAD(P)-binding Rossmann-like Domain"/>
    <property type="match status" value="1"/>
</dbReference>
<dbReference type="InterPro" id="IPR014043">
    <property type="entry name" value="Acyl_transferase_dom"/>
</dbReference>
<dbReference type="Gene3D" id="3.10.129.110">
    <property type="entry name" value="Polyketide synthase dehydratase"/>
    <property type="match status" value="1"/>
</dbReference>
<feature type="domain" description="Carrier" evidence="17">
    <location>
        <begin position="1726"/>
        <end position="1800"/>
    </location>
</feature>
<dbReference type="InterPro" id="IPR013968">
    <property type="entry name" value="PKS_KR"/>
</dbReference>
<dbReference type="InterPro" id="IPR042104">
    <property type="entry name" value="PKS_dehydratase_sf"/>
</dbReference>
<dbReference type="SUPFAM" id="SSF53901">
    <property type="entry name" value="Thiolase-like"/>
    <property type="match status" value="1"/>
</dbReference>
<dbReference type="CDD" id="cd08955">
    <property type="entry name" value="KR_2_FAS_SDR_x"/>
    <property type="match status" value="1"/>
</dbReference>
<dbReference type="InterPro" id="IPR010071">
    <property type="entry name" value="AA_adenyl_dom"/>
</dbReference>
<dbReference type="InterPro" id="IPR032821">
    <property type="entry name" value="PKS_assoc"/>
</dbReference>
<dbReference type="PROSITE" id="PS50075">
    <property type="entry name" value="CARRIER"/>
    <property type="match status" value="2"/>
</dbReference>
<dbReference type="Pfam" id="PF00501">
    <property type="entry name" value="AMP-binding"/>
    <property type="match status" value="1"/>
</dbReference>
<evidence type="ECO:0000256" key="2">
    <source>
        <dbReference type="ARBA" id="ARBA00003299"/>
    </source>
</evidence>
<name>A0A378XY51_PAEPO</name>
<dbReference type="InterPro" id="IPR025110">
    <property type="entry name" value="AMP-bd_C"/>
</dbReference>
<dbReference type="CDD" id="cd00833">
    <property type="entry name" value="PKS"/>
    <property type="match status" value="1"/>
</dbReference>
<dbReference type="SUPFAM" id="SSF56801">
    <property type="entry name" value="Acetyl-CoA synthetase-like"/>
    <property type="match status" value="1"/>
</dbReference>
<dbReference type="SUPFAM" id="SSF52777">
    <property type="entry name" value="CoA-dependent acyltransferases"/>
    <property type="match status" value="2"/>
</dbReference>
<dbReference type="Gene3D" id="3.40.47.10">
    <property type="match status" value="1"/>
</dbReference>
<dbReference type="PANTHER" id="PTHR43775:SF37">
    <property type="entry name" value="SI:DKEY-61P9.11"/>
    <property type="match status" value="1"/>
</dbReference>
<dbReference type="Pfam" id="PF00109">
    <property type="entry name" value="ketoacyl-synt"/>
    <property type="match status" value="1"/>
</dbReference>
<evidence type="ECO:0000313" key="20">
    <source>
        <dbReference type="EMBL" id="SUA69764.1"/>
    </source>
</evidence>
<accession>A0A378XY51</accession>
<dbReference type="CDD" id="cd19531">
    <property type="entry name" value="LCL_NRPS-like"/>
    <property type="match status" value="1"/>
</dbReference>
<dbReference type="Pfam" id="PF02801">
    <property type="entry name" value="Ketoacyl-synt_C"/>
    <property type="match status" value="1"/>
</dbReference>
<dbReference type="SUPFAM" id="SSF55048">
    <property type="entry name" value="Probable ACP-binding domain of malonyl-CoA ACP transacylase"/>
    <property type="match status" value="1"/>
</dbReference>
<protein>
    <submittedName>
        <fullName evidence="20">Polyketide synthase</fullName>
    </submittedName>
</protein>
<dbReference type="FunFam" id="1.10.1200.10:FF:000005">
    <property type="entry name" value="Nonribosomal peptide synthetase 1"/>
    <property type="match status" value="1"/>
</dbReference>
<comment type="subcellular location">
    <subcellularLocation>
        <location evidence="3">Cytoplasm</location>
    </subcellularLocation>
</comment>
<keyword evidence="9" id="KW-0436">Ligase</keyword>
<dbReference type="CDD" id="cd05930">
    <property type="entry name" value="A_NRPS"/>
    <property type="match status" value="1"/>
</dbReference>
<dbReference type="Pfam" id="PF00668">
    <property type="entry name" value="Condensation"/>
    <property type="match status" value="1"/>
</dbReference>
<reference evidence="20 21" key="1">
    <citation type="submission" date="2018-06" db="EMBL/GenBank/DDBJ databases">
        <authorList>
            <consortium name="Pathogen Informatics"/>
            <person name="Doyle S."/>
        </authorList>
    </citation>
    <scope>NUCLEOTIDE SEQUENCE [LARGE SCALE GENOMIC DNA]</scope>
    <source>
        <strain evidence="20 21">NCTC10343</strain>
    </source>
</reference>
<dbReference type="GO" id="GO:0031177">
    <property type="term" value="F:phosphopantetheine binding"/>
    <property type="evidence" value="ECO:0007669"/>
    <property type="project" value="InterPro"/>
</dbReference>
<comment type="similarity">
    <text evidence="5">Belongs to the ATP-dependent AMP-binding enzyme family.</text>
</comment>
<dbReference type="PROSITE" id="PS52004">
    <property type="entry name" value="KS3_2"/>
    <property type="match status" value="1"/>
</dbReference>
<dbReference type="InterPro" id="IPR009081">
    <property type="entry name" value="PP-bd_ACP"/>
</dbReference>
<keyword evidence="6" id="KW-0596">Phosphopantetheine</keyword>
<evidence type="ECO:0000256" key="14">
    <source>
        <dbReference type="ARBA" id="ARBA00023268"/>
    </source>
</evidence>
<evidence type="ECO:0000256" key="13">
    <source>
        <dbReference type="ARBA" id="ARBA00023194"/>
    </source>
</evidence>
<dbReference type="InterPro" id="IPR020845">
    <property type="entry name" value="AMP-binding_CS"/>
</dbReference>
<dbReference type="InterPro" id="IPR050091">
    <property type="entry name" value="PKS_NRPS_Biosynth_Enz"/>
</dbReference>
<dbReference type="GO" id="GO:0006633">
    <property type="term" value="P:fatty acid biosynthetic process"/>
    <property type="evidence" value="ECO:0007669"/>
    <property type="project" value="TreeGrafter"/>
</dbReference>
<dbReference type="InterPro" id="IPR014031">
    <property type="entry name" value="Ketoacyl_synth_C"/>
</dbReference>
<evidence type="ECO:0000259" key="18">
    <source>
        <dbReference type="PROSITE" id="PS52004"/>
    </source>
</evidence>
<feature type="active site" description="Proton donor; for dehydratase activity" evidence="16">
    <location>
        <position position="1091"/>
    </location>
</feature>
<dbReference type="Pfam" id="PF21089">
    <property type="entry name" value="PKS_DH_N"/>
    <property type="match status" value="1"/>
</dbReference>
<dbReference type="FunFam" id="3.30.300.30:FF:000010">
    <property type="entry name" value="Enterobactin synthetase component F"/>
    <property type="match status" value="1"/>
</dbReference>
<dbReference type="SMART" id="SM00825">
    <property type="entry name" value="PKS_KS"/>
    <property type="match status" value="1"/>
</dbReference>
<dbReference type="GeneID" id="93346021"/>
<feature type="region of interest" description="N-terminal hotdog fold" evidence="16">
    <location>
        <begin position="896"/>
        <end position="1015"/>
    </location>
</feature>
<dbReference type="SMART" id="SM00823">
    <property type="entry name" value="PKS_PP"/>
    <property type="match status" value="2"/>
</dbReference>
<keyword evidence="10" id="KW-0808">Transferase</keyword>
<keyword evidence="13" id="KW-0045">Antibiotic biosynthesis</keyword>
<dbReference type="Gene3D" id="3.30.559.30">
    <property type="entry name" value="Nonribosomal peptide synthetase, condensation domain"/>
    <property type="match status" value="1"/>
</dbReference>
<feature type="domain" description="Carrier" evidence="17">
    <location>
        <begin position="2788"/>
        <end position="2863"/>
    </location>
</feature>
<dbReference type="PROSITE" id="PS00012">
    <property type="entry name" value="PHOSPHOPANTETHEINE"/>
    <property type="match status" value="1"/>
</dbReference>
<dbReference type="Pfam" id="PF14765">
    <property type="entry name" value="PS-DH"/>
    <property type="match status" value="1"/>
</dbReference>
<evidence type="ECO:0000256" key="9">
    <source>
        <dbReference type="ARBA" id="ARBA00022598"/>
    </source>
</evidence>
<dbReference type="NCBIfam" id="TIGR01733">
    <property type="entry name" value="AA-adenyl-dom"/>
    <property type="match status" value="1"/>
</dbReference>
<dbReference type="Pfam" id="PF16197">
    <property type="entry name" value="KAsynt_C_assoc"/>
    <property type="match status" value="1"/>
</dbReference>
<evidence type="ECO:0000256" key="1">
    <source>
        <dbReference type="ARBA" id="ARBA00001957"/>
    </source>
</evidence>
<evidence type="ECO:0000256" key="15">
    <source>
        <dbReference type="ARBA" id="ARBA00029443"/>
    </source>
</evidence>
<sequence length="2879" mass="322561">MDKIAIIGIGCRLPGGIRGPEEFWEALTAGKDMTSDLPEGRWDLEKFYDPDKSKPGKHYTCHGGFLDKIDEFDPLFFGISPREAAFLDPQQRLMLETSWEAMEDGGLDPAKLAGTNTGVFVAGFTLDYQAIQFKNESVESLDTHSATGMMMTMLSNRISYIYDFRGPSLSVDTACSGSLVATHLACGSLLNNECNLAIAGGVSVIATPEYTIAESKGGFLSPDGRCKTFDSSANGYARGEGAGVVVLKRLSDAIEDGDRIYAVISGSGVNQDGHTDGITVPNGQAQENLMKEVYKKAGISPSDITYIEAHGTGTPVGDPIEANAIARVVSTDRPKDKKCIVGSVKTNIAHLEAAAGVAALIKASLIIKHKQIPPHLHFKNPNPKIPFDDLCIRIPQTLEPLPQPALVGINSFGFGGTNAHILLEEATDLQKEGTPEVNVNTGWPYMIPISARSEKALKNYAQKYVDFINGSGESISLYDIGSMMSKKRTHHDYRLAVSASSKEELAGNLKAYIKGQARQGMSAGNVEAGKYNKAVFVYTGMGPIWWAMGRQLLEKDPVFRNMIEKCDKLTRQYAGWSLLEELLADEENSCLDQPQFAQPANFAVQVGLTEVWKSLGIIPHAVVGHSVGEVASTYVAGIYSLEDAMLVSIHRSRAQQKAVNKGTMLAVGLPEKEVVALLDENIKGVSMAAVNSPNSVTLSGDPDALEQIQKQLQDKGVFARLLKVNVAYHSYQMEPYEQELLEALKGIKSQPAGIPIYSTVTGKMLTGTECDGHYWYKNVREPVRFEAAMYEMISLNYNLFIEVGPHPVLAASISDCLSAKNVEGKKLFSIKRNENEQVSILENLGNLYALGYPIDWNKIYRYQGEFVSLPLYPWQWDKYWMETQESSEFRQGKNKHKFLGRRLKTSSPIWEIELNTIYMTYLSDHKIQGIEVFPGAGYVELGMACARSYFGEGFYTVEDIKFENALFLNQGVSPVVQVVLDPKTAKFEISSRIPGQDKTWTCNASGTIRKRQNIKITAKDELIQILGNCTKEYGKEVCYKTFYQMGFHYGPYFQGIDKIWKGDNEALGRIEIPKILEIDTSIYGLHPAVLDACFQVTIAAVAPLNEDENNEGQSFLPVGIDRVQLYGRPEPVMLCHTQMVDRKDNNLNANIRLYSEDGNLIAEILGIRTKELGNSGGSDAGRVKDYLYEINWELLKSEEVDTRTAAANSGAWLIFVDHKAAGKELANLLEKRGEECFMVYPGENFGWQYEEREIYINPRSIEDLRALFDEFSKIKTKLTGIVYMWSLNILEIQEVSNTAIEKACFENLFVLKHLVQATTNLGLNFKLWVITRGAQMINRATPNSAFLQSLVWGLGTVIGYHELPSNWGGLIDLDIEANAGEMEMLLKEVLGNGENQIAFRNGNRLAARIDKLRIDMQHQVPVHLRPDGSYVITGAFGGIGMITAQWMVAKGARHLVLLGRGEFPKRSEWNNVEPGSSLAERIEFVRKLESQGATVYIGSVDVTDEEKLAGFFKDFDKEERPPIRGVVHSAGITDDQFLEVSKDETFYRVLSPKVNGAWNLHHMTEGRPIDFFILFSSVASVFGSPGQGAYATGNAFLDSLAHYRLSRGLPALSINWGPWSEVGMAARFMERDPEYYIQKSIESVTVEKGIRAMEHLVGEAVAQSVVLPILSWQTFGEKWFSPMSSPHVLKTLLQDESGQQENINKSKVDVDILEDIISSPIQSRQNIVEMHIKTIVAKVLRYNPEDLSTKQPLTVFGMDSLMATEIKNRMEVAFKTPVSIVELLKGSSIYDLSEQMISKLYGSGKISEQDSLNMGKAELERIPKVSEKEYYETSSAQKMMYIINNLEGNNIGYNIPVGILFEGGIERVALGEALKTLIQRHEAFRTSFEMIDGELVQRIQDEVDFTIEYFESEEDGVEKIIDEFVRPFDLSKAPLIRVGLIEIHASRQILLLDVHHIVSDGTSIIRTFDEIVSILSGESLPAMEVQYKDFAQWQNGLFSTEVYKKQEEYWLNRFKGEIPILDMPTDYPRPVLQSFEGNRLLFDLDSHLMDKLNVLSSQTGATVYMILLAALNTLMYKYSGQEDIIIGTPIAARTHFDTERILGMFINTLALRNFPEGNKAFTEFLEEVKESSLEAYENQEYRFDQFVTKLNVKRDSSRNPLFTVMFNIVPSDEHIMEHRGELKYSKYPVESKTSKFDLTFQLIPDGHNIILWMEYATRLFKKETVERLVQHYFNILEEITSNPEKKLSEINMLSQEEKERIIYGFNDTKVEFEHHLTVHHLFEQQTKVRPDNIAVAYEGRRFTYGQINQRANRIARYMLKAGTGREEAVVVMLERGPLFVESVLGIWKAGGAYIPVNPKYPTQRVLDIFKESKAAYVLTLSDYVTQQLSENYKGRIIYLDQCEKEIEAESGENLDLDIDINSLAYVIYTSGSTGVPKGAMIEHLGMINHIHAEIKELCITNNSIISQNSPQYFDVSVWQFFAALTIGAQIIIYPDEIVKDVARFTNRIIEDGITVLEVVPSYLALMLEYVENTGNKPEKLHYLLITGETVKSGIVRKWFGLCPNTKVVNAYGPAEAADDITLYTMEAAHEGENIPIGKPIQNMNLYITDKNLNLCPIGVKGEICVSGTGVGRGYLNDPEKTAHVFLEDPFREEKGIRLYKTGDLGRWLPDGNIEFLGRIDHQVKIRGYRIELGEIEAQLLKHSSIKEVVAVTREDPQGNKYICAYIVGESELTIPELREYLSKDLPDYMIPSYFVQLEKLPLSANGKVDRNALPAPDGNINTGVDYAAPFGEIEEKLVLIWSQILGVQKIGVNDNFFELGGDSLKATNLVSRVHKEFDIEFALKEVFMGPTISAIAKSIKNRLNDTVEIEEILSMIENL</sequence>
<feature type="domain" description="PKS/mFAS DH" evidence="19">
    <location>
        <begin position="896"/>
        <end position="1178"/>
    </location>
</feature>
<dbReference type="InterPro" id="IPR045851">
    <property type="entry name" value="AMP-bd_C_sf"/>
</dbReference>
<dbReference type="GO" id="GO:0016874">
    <property type="term" value="F:ligase activity"/>
    <property type="evidence" value="ECO:0007669"/>
    <property type="project" value="UniProtKB-KW"/>
</dbReference>
<evidence type="ECO:0000259" key="17">
    <source>
        <dbReference type="PROSITE" id="PS50075"/>
    </source>
</evidence>
<dbReference type="GO" id="GO:0043041">
    <property type="term" value="P:amino acid activation for nonribosomal peptide biosynthetic process"/>
    <property type="evidence" value="ECO:0007669"/>
    <property type="project" value="UniProtKB-ARBA"/>
</dbReference>
<dbReference type="SUPFAM" id="SSF47336">
    <property type="entry name" value="ACP-like"/>
    <property type="match status" value="2"/>
</dbReference>
<evidence type="ECO:0000259" key="19">
    <source>
        <dbReference type="PROSITE" id="PS52019"/>
    </source>
</evidence>
<dbReference type="PROSITE" id="PS00455">
    <property type="entry name" value="AMP_BINDING"/>
    <property type="match status" value="1"/>
</dbReference>
<gene>
    <name evidence="20" type="primary">grsB_2</name>
    <name evidence="20" type="ORF">NCTC10343_02630</name>
</gene>
<evidence type="ECO:0000256" key="8">
    <source>
        <dbReference type="ARBA" id="ARBA00022553"/>
    </source>
</evidence>
<dbReference type="InterPro" id="IPR016035">
    <property type="entry name" value="Acyl_Trfase/lysoPLipase"/>
</dbReference>
<dbReference type="InterPro" id="IPR023213">
    <property type="entry name" value="CAT-like_dom_sf"/>
</dbReference>
<dbReference type="Gene3D" id="3.30.300.30">
    <property type="match status" value="1"/>
</dbReference>
<dbReference type="FunFam" id="3.40.50.980:FF:000001">
    <property type="entry name" value="Non-ribosomal peptide synthetase"/>
    <property type="match status" value="1"/>
</dbReference>
<dbReference type="Proteomes" id="UP000254400">
    <property type="component" value="Unassembled WGS sequence"/>
</dbReference>
<keyword evidence="12" id="KW-0175">Coiled coil</keyword>
<dbReference type="Pfam" id="PF00698">
    <property type="entry name" value="Acyl_transf_1"/>
    <property type="match status" value="1"/>
</dbReference>
<dbReference type="Gene3D" id="1.10.1200.10">
    <property type="entry name" value="ACP-like"/>
    <property type="match status" value="2"/>
</dbReference>
<evidence type="ECO:0000256" key="4">
    <source>
        <dbReference type="ARBA" id="ARBA00004789"/>
    </source>
</evidence>
<dbReference type="Gene3D" id="3.30.559.10">
    <property type="entry name" value="Chloramphenicol acetyltransferase-like domain"/>
    <property type="match status" value="1"/>
</dbReference>
<dbReference type="Gene3D" id="2.30.38.10">
    <property type="entry name" value="Luciferase, Domain 3"/>
    <property type="match status" value="1"/>
</dbReference>
<comment type="pathway">
    <text evidence="4">Antibiotic biosynthesis; bacillaene biosynthesis.</text>
</comment>
<dbReference type="Gene3D" id="3.40.50.980">
    <property type="match status" value="2"/>
</dbReference>
<feature type="active site" description="Proton acceptor; for dehydratase activity" evidence="16">
    <location>
        <position position="925"/>
    </location>
</feature>
<dbReference type="InterPro" id="IPR036736">
    <property type="entry name" value="ACP-like_sf"/>
</dbReference>
<dbReference type="FunFam" id="3.40.366.10:FF:000002">
    <property type="entry name" value="Probable polyketide synthase 2"/>
    <property type="match status" value="1"/>
</dbReference>
<dbReference type="SMART" id="SM00827">
    <property type="entry name" value="PKS_AT"/>
    <property type="match status" value="1"/>
</dbReference>
<dbReference type="GO" id="GO:0044550">
    <property type="term" value="P:secondary metabolite biosynthetic process"/>
    <property type="evidence" value="ECO:0007669"/>
    <property type="project" value="UniProtKB-ARBA"/>
</dbReference>
<dbReference type="InterPro" id="IPR000873">
    <property type="entry name" value="AMP-dep_synth/lig_dom"/>
</dbReference>
<dbReference type="InterPro" id="IPR020807">
    <property type="entry name" value="PKS_DH"/>
</dbReference>
<evidence type="ECO:0000313" key="21">
    <source>
        <dbReference type="Proteomes" id="UP000254400"/>
    </source>
</evidence>
<comment type="function">
    <text evidence="2">Involved in some intermediate steps for the synthesis of the antibiotic polyketide bacillaene which is involved in secondary metabolism.</text>
</comment>
<dbReference type="Gene3D" id="3.40.366.10">
    <property type="entry name" value="Malonyl-Coenzyme A Acyl Carrier Protein, domain 2"/>
    <property type="match status" value="1"/>
</dbReference>
<evidence type="ECO:0000256" key="3">
    <source>
        <dbReference type="ARBA" id="ARBA00004496"/>
    </source>
</evidence>
<dbReference type="InterPro" id="IPR016039">
    <property type="entry name" value="Thiolase-like"/>
</dbReference>
<feature type="region of interest" description="C-terminal hotdog fold" evidence="16">
    <location>
        <begin position="1030"/>
        <end position="1178"/>
    </location>
</feature>
<comment type="similarity">
    <text evidence="15">In the C-terminal section; belongs to the NRP synthetase family.</text>
</comment>
<dbReference type="GO" id="GO:0005737">
    <property type="term" value="C:cytoplasm"/>
    <property type="evidence" value="ECO:0007669"/>
    <property type="project" value="UniProtKB-SubCell"/>
</dbReference>
<dbReference type="SMART" id="SM00822">
    <property type="entry name" value="PKS_KR"/>
    <property type="match status" value="1"/>
</dbReference>
<dbReference type="InterPro" id="IPR020841">
    <property type="entry name" value="PKS_Beta-ketoAc_synthase_dom"/>
</dbReference>
<dbReference type="Pfam" id="PF08659">
    <property type="entry name" value="KR"/>
    <property type="match status" value="1"/>
</dbReference>
<evidence type="ECO:0000256" key="10">
    <source>
        <dbReference type="ARBA" id="ARBA00022679"/>
    </source>
</evidence>
<keyword evidence="7" id="KW-0963">Cytoplasm</keyword>
<evidence type="ECO:0000256" key="11">
    <source>
        <dbReference type="ARBA" id="ARBA00022737"/>
    </source>
</evidence>
<dbReference type="GO" id="GO:0017000">
    <property type="term" value="P:antibiotic biosynthetic process"/>
    <property type="evidence" value="ECO:0007669"/>
    <property type="project" value="UniProtKB-KW"/>
</dbReference>
<keyword evidence="8" id="KW-0597">Phosphoprotein</keyword>
<dbReference type="InterPro" id="IPR001242">
    <property type="entry name" value="Condensation_dom"/>
</dbReference>
<dbReference type="FunFam" id="3.40.50.12780:FF:000012">
    <property type="entry name" value="Non-ribosomal peptide synthetase"/>
    <property type="match status" value="1"/>
</dbReference>
<organism evidence="20 21">
    <name type="scientific">Paenibacillus polymyxa</name>
    <name type="common">Bacillus polymyxa</name>
    <dbReference type="NCBI Taxonomy" id="1406"/>
    <lineage>
        <taxon>Bacteria</taxon>
        <taxon>Bacillati</taxon>
        <taxon>Bacillota</taxon>
        <taxon>Bacilli</taxon>
        <taxon>Bacillales</taxon>
        <taxon>Paenibacillaceae</taxon>
        <taxon>Paenibacillus</taxon>
    </lineage>
</organism>
<keyword evidence="11" id="KW-0677">Repeat</keyword>
<dbReference type="PROSITE" id="PS52019">
    <property type="entry name" value="PKS_MFAS_DH"/>
    <property type="match status" value="1"/>
</dbReference>
<dbReference type="GO" id="GO:0005886">
    <property type="term" value="C:plasma membrane"/>
    <property type="evidence" value="ECO:0007669"/>
    <property type="project" value="TreeGrafter"/>
</dbReference>
<dbReference type="SMART" id="SM00826">
    <property type="entry name" value="PKS_DH"/>
    <property type="match status" value="1"/>
</dbReference>
<dbReference type="UniPathway" id="UPA01003"/>
<dbReference type="RefSeq" id="WP_019687301.1">
    <property type="nucleotide sequence ID" value="NZ_CP036496.1"/>
</dbReference>
<dbReference type="GO" id="GO:0071770">
    <property type="term" value="P:DIM/DIP cell wall layer assembly"/>
    <property type="evidence" value="ECO:0007669"/>
    <property type="project" value="TreeGrafter"/>
</dbReference>
<dbReference type="Pfam" id="PF00550">
    <property type="entry name" value="PP-binding"/>
    <property type="match status" value="2"/>
</dbReference>
<dbReference type="EMBL" id="UGSC01000001">
    <property type="protein sequence ID" value="SUA69764.1"/>
    <property type="molecule type" value="Genomic_DNA"/>
</dbReference>
<dbReference type="InterPro" id="IPR049551">
    <property type="entry name" value="PKS_DH_C"/>
</dbReference>
<evidence type="ECO:0000256" key="16">
    <source>
        <dbReference type="PROSITE-ProRule" id="PRU01363"/>
    </source>
</evidence>
<dbReference type="FunFam" id="3.40.47.10:FF:000019">
    <property type="entry name" value="Polyketide synthase type I"/>
    <property type="match status" value="1"/>
</dbReference>
<dbReference type="SUPFAM" id="SSF52151">
    <property type="entry name" value="FabD/lysophospholipase-like"/>
    <property type="match status" value="1"/>
</dbReference>
<dbReference type="InterPro" id="IPR014030">
    <property type="entry name" value="Ketoacyl_synth_N"/>
</dbReference>
<dbReference type="FunFam" id="2.30.38.10:FF:000001">
    <property type="entry name" value="Non-ribosomal peptide synthetase PvdI"/>
    <property type="match status" value="1"/>
</dbReference>
<proteinExistence type="inferred from homology"/>
<dbReference type="InterPro" id="IPR057326">
    <property type="entry name" value="KR_dom"/>
</dbReference>
<keyword evidence="14" id="KW-0511">Multifunctional enzyme</keyword>
<feature type="domain" description="Ketosynthase family 3 (KS3)" evidence="18">
    <location>
        <begin position="1"/>
        <end position="425"/>
    </location>
</feature>
<evidence type="ECO:0000256" key="7">
    <source>
        <dbReference type="ARBA" id="ARBA00022490"/>
    </source>
</evidence>
<dbReference type="InterPro" id="IPR020806">
    <property type="entry name" value="PKS_PP-bd"/>
</dbReference>
<evidence type="ECO:0000256" key="12">
    <source>
        <dbReference type="ARBA" id="ARBA00023054"/>
    </source>
</evidence>
<dbReference type="InterPro" id="IPR049552">
    <property type="entry name" value="PKS_DH_N"/>
</dbReference>
<dbReference type="SUPFAM" id="SSF51735">
    <property type="entry name" value="NAD(P)-binding Rossmann-fold domains"/>
    <property type="match status" value="2"/>
</dbReference>
<dbReference type="Gene3D" id="3.30.70.3290">
    <property type="match status" value="1"/>
</dbReference>
<comment type="cofactor">
    <cofactor evidence="1">
        <name>pantetheine 4'-phosphate</name>
        <dbReference type="ChEBI" id="CHEBI:47942"/>
    </cofactor>
</comment>
<dbReference type="Pfam" id="PF13193">
    <property type="entry name" value="AMP-binding_C"/>
    <property type="match status" value="1"/>
</dbReference>
<dbReference type="InterPro" id="IPR006162">
    <property type="entry name" value="Ppantetheine_attach_site"/>
</dbReference>
<dbReference type="InterPro" id="IPR036291">
    <property type="entry name" value="NAD(P)-bd_dom_sf"/>
</dbReference>
<evidence type="ECO:0000256" key="6">
    <source>
        <dbReference type="ARBA" id="ARBA00022450"/>
    </source>
</evidence>
<dbReference type="InterPro" id="IPR001227">
    <property type="entry name" value="Ac_transferase_dom_sf"/>
</dbReference>
<dbReference type="GO" id="GO:0004312">
    <property type="term" value="F:fatty acid synthase activity"/>
    <property type="evidence" value="ECO:0007669"/>
    <property type="project" value="TreeGrafter"/>
</dbReference>
<dbReference type="InterPro" id="IPR049900">
    <property type="entry name" value="PKS_mFAS_DH"/>
</dbReference>
<dbReference type="PANTHER" id="PTHR43775">
    <property type="entry name" value="FATTY ACID SYNTHASE"/>
    <property type="match status" value="1"/>
</dbReference>
<evidence type="ECO:0000256" key="5">
    <source>
        <dbReference type="ARBA" id="ARBA00006432"/>
    </source>
</evidence>